<organism evidence="1">
    <name type="scientific">marine metagenome</name>
    <dbReference type="NCBI Taxonomy" id="408172"/>
    <lineage>
        <taxon>unclassified sequences</taxon>
        <taxon>metagenomes</taxon>
        <taxon>ecological metagenomes</taxon>
    </lineage>
</organism>
<proteinExistence type="predicted"/>
<evidence type="ECO:0008006" key="2">
    <source>
        <dbReference type="Google" id="ProtNLM"/>
    </source>
</evidence>
<protein>
    <recommendedName>
        <fullName evidence="2">Methyltransferase type 11 domain-containing protein</fullName>
    </recommendedName>
</protein>
<sequence>MTSTVCRICSIPVSEVFSSTLLKKYSVKYFQCSQCGYVQTEAPFWLEEAYITSINNSDTGIMMRSFWHRNIASTLIYFLFNQKGQFLDYGGGYGVFVRLMRDAGFEFYWQDKHTENLFAKGFEFSKSENLSIELLTCFEAFEHFVKPAVELENLLCISRNILLSTEFIPDPAPPPSKWWYYGVEHGQHIGFFRKKTFEYLAKKNNLRFYTNGQNIHLLTEKRLLP</sequence>
<dbReference type="SUPFAM" id="SSF53335">
    <property type="entry name" value="S-adenosyl-L-methionine-dependent methyltransferases"/>
    <property type="match status" value="1"/>
</dbReference>
<dbReference type="Pfam" id="PF13489">
    <property type="entry name" value="Methyltransf_23"/>
    <property type="match status" value="1"/>
</dbReference>
<dbReference type="AlphaFoldDB" id="A0A382XJT9"/>
<reference evidence="1" key="1">
    <citation type="submission" date="2018-05" db="EMBL/GenBank/DDBJ databases">
        <authorList>
            <person name="Lanie J.A."/>
            <person name="Ng W.-L."/>
            <person name="Kazmierczak K.M."/>
            <person name="Andrzejewski T.M."/>
            <person name="Davidsen T.M."/>
            <person name="Wayne K.J."/>
            <person name="Tettelin H."/>
            <person name="Glass J.I."/>
            <person name="Rusch D."/>
            <person name="Podicherti R."/>
            <person name="Tsui H.-C.T."/>
            <person name="Winkler M.E."/>
        </authorList>
    </citation>
    <scope>NUCLEOTIDE SEQUENCE</scope>
</reference>
<gene>
    <name evidence="1" type="ORF">METZ01_LOCUS424077</name>
</gene>
<dbReference type="EMBL" id="UINC01168269">
    <property type="protein sequence ID" value="SVD71223.1"/>
    <property type="molecule type" value="Genomic_DNA"/>
</dbReference>
<name>A0A382XJT9_9ZZZZ</name>
<accession>A0A382XJT9</accession>
<feature type="non-terminal residue" evidence="1">
    <location>
        <position position="225"/>
    </location>
</feature>
<dbReference type="InterPro" id="IPR029063">
    <property type="entry name" value="SAM-dependent_MTases_sf"/>
</dbReference>
<evidence type="ECO:0000313" key="1">
    <source>
        <dbReference type="EMBL" id="SVD71223.1"/>
    </source>
</evidence>
<dbReference type="Gene3D" id="3.40.50.150">
    <property type="entry name" value="Vaccinia Virus protein VP39"/>
    <property type="match status" value="1"/>
</dbReference>